<feature type="non-terminal residue" evidence="7">
    <location>
        <position position="1"/>
    </location>
</feature>
<keyword evidence="4 6" id="KW-0964">Secreted</keyword>
<protein>
    <recommendedName>
        <fullName evidence="6">S-protein homolog</fullName>
    </recommendedName>
</protein>
<name>A0A022QQU4_ERYGU</name>
<dbReference type="Pfam" id="PF05938">
    <property type="entry name" value="Self-incomp_S1"/>
    <property type="match status" value="1"/>
</dbReference>
<proteinExistence type="inferred from homology"/>
<evidence type="ECO:0000256" key="1">
    <source>
        <dbReference type="ARBA" id="ARBA00004613"/>
    </source>
</evidence>
<dbReference type="AlphaFoldDB" id="A0A022QQU4"/>
<organism evidence="7 8">
    <name type="scientific">Erythranthe guttata</name>
    <name type="common">Yellow monkey flower</name>
    <name type="synonym">Mimulus guttatus</name>
    <dbReference type="NCBI Taxonomy" id="4155"/>
    <lineage>
        <taxon>Eukaryota</taxon>
        <taxon>Viridiplantae</taxon>
        <taxon>Streptophyta</taxon>
        <taxon>Embryophyta</taxon>
        <taxon>Tracheophyta</taxon>
        <taxon>Spermatophyta</taxon>
        <taxon>Magnoliopsida</taxon>
        <taxon>eudicotyledons</taxon>
        <taxon>Gunneridae</taxon>
        <taxon>Pentapetalae</taxon>
        <taxon>asterids</taxon>
        <taxon>lamiids</taxon>
        <taxon>Lamiales</taxon>
        <taxon>Phrymaceae</taxon>
        <taxon>Erythranthe</taxon>
    </lineage>
</organism>
<evidence type="ECO:0000256" key="3">
    <source>
        <dbReference type="ARBA" id="ARBA00022471"/>
    </source>
</evidence>
<evidence type="ECO:0000256" key="4">
    <source>
        <dbReference type="ARBA" id="ARBA00022525"/>
    </source>
</evidence>
<keyword evidence="3 6" id="KW-0713">Self-incompatibility</keyword>
<comment type="subcellular location">
    <subcellularLocation>
        <location evidence="1 6">Secreted</location>
    </subcellularLocation>
</comment>
<evidence type="ECO:0000256" key="6">
    <source>
        <dbReference type="RuleBase" id="RU367044"/>
    </source>
</evidence>
<evidence type="ECO:0000256" key="2">
    <source>
        <dbReference type="ARBA" id="ARBA00005581"/>
    </source>
</evidence>
<evidence type="ECO:0000313" key="8">
    <source>
        <dbReference type="Proteomes" id="UP000030748"/>
    </source>
</evidence>
<dbReference type="PANTHER" id="PTHR31232:SF61">
    <property type="entry name" value="S-PROTEIN HOMOLOG"/>
    <property type="match status" value="1"/>
</dbReference>
<keyword evidence="5" id="KW-0732">Signal</keyword>
<comment type="similarity">
    <text evidence="2 6">Belongs to the plant self-incompatibility (S1) protein family.</text>
</comment>
<keyword evidence="8" id="KW-1185">Reference proteome</keyword>
<dbReference type="GO" id="GO:0060320">
    <property type="term" value="P:rejection of self pollen"/>
    <property type="evidence" value="ECO:0007669"/>
    <property type="project" value="UniProtKB-KW"/>
</dbReference>
<dbReference type="EMBL" id="KI631018">
    <property type="protein sequence ID" value="EYU31087.1"/>
    <property type="molecule type" value="Genomic_DNA"/>
</dbReference>
<dbReference type="GO" id="GO:0005576">
    <property type="term" value="C:extracellular region"/>
    <property type="evidence" value="ECO:0007669"/>
    <property type="project" value="UniProtKB-SubCell"/>
</dbReference>
<reference evidence="7 8" key="1">
    <citation type="journal article" date="2013" name="Proc. Natl. Acad. Sci. U.S.A.">
        <title>Fine-scale variation in meiotic recombination in Mimulus inferred from population shotgun sequencing.</title>
        <authorList>
            <person name="Hellsten U."/>
            <person name="Wright K.M."/>
            <person name="Jenkins J."/>
            <person name="Shu S."/>
            <person name="Yuan Y."/>
            <person name="Wessler S.R."/>
            <person name="Schmutz J."/>
            <person name="Willis J.H."/>
            <person name="Rokhsar D.S."/>
        </authorList>
    </citation>
    <scope>NUCLEOTIDE SEQUENCE [LARGE SCALE GENOMIC DNA]</scope>
    <source>
        <strain evidence="8">cv. DUN x IM62</strain>
    </source>
</reference>
<sequence length="113" mass="13557">HYDVQIVNQLPTSLTMHCVQSDEEDYGMSSLPREEIFRRKFCMNFWGTTKMNCHFWWGSKQMFFNVFTKTLADDICVDLNNEDESKLCMWHVREDGFYYCTTSYNNLFICELS</sequence>
<dbReference type="PANTHER" id="PTHR31232">
    <property type="match status" value="1"/>
</dbReference>
<evidence type="ECO:0000313" key="7">
    <source>
        <dbReference type="EMBL" id="EYU31087.1"/>
    </source>
</evidence>
<accession>A0A022QQU4</accession>
<dbReference type="Proteomes" id="UP000030748">
    <property type="component" value="Unassembled WGS sequence"/>
</dbReference>
<evidence type="ECO:0000256" key="5">
    <source>
        <dbReference type="ARBA" id="ARBA00022729"/>
    </source>
</evidence>
<gene>
    <name evidence="7" type="ORF">MIMGU_mgv1a021581mg</name>
</gene>
<dbReference type="InterPro" id="IPR010264">
    <property type="entry name" value="Self-incomp_S1"/>
</dbReference>